<keyword evidence="1" id="KW-1133">Transmembrane helix</keyword>
<dbReference type="AlphaFoldDB" id="A0A6J5JZ85"/>
<name>A0A6J5JZ85_9BURK</name>
<gene>
    <name evidence="2" type="ORF">LMG9964_00348</name>
</gene>
<organism evidence="2 3">
    <name type="scientific">Paraburkholderia phenoliruptrix</name>
    <dbReference type="NCBI Taxonomy" id="252970"/>
    <lineage>
        <taxon>Bacteria</taxon>
        <taxon>Pseudomonadati</taxon>
        <taxon>Pseudomonadota</taxon>
        <taxon>Betaproteobacteria</taxon>
        <taxon>Burkholderiales</taxon>
        <taxon>Burkholderiaceae</taxon>
        <taxon>Paraburkholderia</taxon>
    </lineage>
</organism>
<dbReference type="RefSeq" id="WP_041746446.1">
    <property type="nucleotide sequence ID" value="NZ_CADILN010000001.1"/>
</dbReference>
<sequence length="135" mass="15910">MKVRVSKWLLLCIACALLLRAFASWGWWEQGPIWWYPVAVAVFAWLGLGGTLLLSRIRGWRSYVSTIMYMEAMEDGLCSDRPFTWEGRNRWYREHGSPWRLQPVPESMRIRRPFDANDRSEITQHHFLLGILILG</sequence>
<proteinExistence type="predicted"/>
<feature type="transmembrane region" description="Helical" evidence="1">
    <location>
        <begin position="33"/>
        <end position="54"/>
    </location>
</feature>
<accession>A0A6J5JZ85</accession>
<dbReference type="Proteomes" id="UP000494102">
    <property type="component" value="Unassembled WGS sequence"/>
</dbReference>
<evidence type="ECO:0000256" key="1">
    <source>
        <dbReference type="SAM" id="Phobius"/>
    </source>
</evidence>
<evidence type="ECO:0000313" key="3">
    <source>
        <dbReference type="Proteomes" id="UP000494102"/>
    </source>
</evidence>
<reference evidence="2 3" key="1">
    <citation type="submission" date="2020-04" db="EMBL/GenBank/DDBJ databases">
        <authorList>
            <person name="De Canck E."/>
        </authorList>
    </citation>
    <scope>NUCLEOTIDE SEQUENCE [LARGE SCALE GENOMIC DNA]</scope>
    <source>
        <strain evidence="2 3">LMG 9964</strain>
    </source>
</reference>
<protein>
    <submittedName>
        <fullName evidence="2">Uncharacterized protein</fullName>
    </submittedName>
</protein>
<evidence type="ECO:0000313" key="2">
    <source>
        <dbReference type="EMBL" id="CAB4046717.1"/>
    </source>
</evidence>
<dbReference type="GeneID" id="27799076"/>
<dbReference type="EMBL" id="CADILN010000001">
    <property type="protein sequence ID" value="CAB4046717.1"/>
    <property type="molecule type" value="Genomic_DNA"/>
</dbReference>
<keyword evidence="1" id="KW-0812">Transmembrane</keyword>
<keyword evidence="1" id="KW-0472">Membrane</keyword>